<evidence type="ECO:0000256" key="8">
    <source>
        <dbReference type="SAM" id="MobiDB-lite"/>
    </source>
</evidence>
<comment type="function">
    <text evidence="7">Extracellular zinc metalloprotease.</text>
</comment>
<dbReference type="Proteomes" id="UP001165641">
    <property type="component" value="Unassembled WGS sequence"/>
</dbReference>
<dbReference type="EC" id="3.4.24.-" evidence="7"/>
<comment type="similarity">
    <text evidence="1 7">Belongs to the peptidase M4 family.</text>
</comment>
<dbReference type="RefSeq" id="WP_271887081.1">
    <property type="nucleotide sequence ID" value="NZ_JAQBIE010000001.1"/>
</dbReference>
<dbReference type="PRINTS" id="PR00730">
    <property type="entry name" value="THERMOLYSIN"/>
</dbReference>
<dbReference type="CDD" id="cd09597">
    <property type="entry name" value="M4_TLP"/>
    <property type="match status" value="1"/>
</dbReference>
<evidence type="ECO:0000256" key="7">
    <source>
        <dbReference type="RuleBase" id="RU366073"/>
    </source>
</evidence>
<sequence>MCFSLSCASHHPITCIIPPHMLRVLALRGDESTARMARSLLKQTEKLRDERNEHATTGPGPHGDFAGLEAQARSDDGSLCCPDRRIHDGEFKAALPGRLLRQEGDPSAGDRDVDLAYDGAGDVFSLFAEEYGRNSLDGAGMPLIATVRHRRNYNNAFWDGSQMAYGTGDGQVFRTFLELSVIGHEMAHGVIQHSGGLIYENQSGALNESIADVFGSLALQRRLGQQVHEADWLVGRGILGPGINGTALRSMKAPGTAYADDMLGQDPQPWHMDQFLTTSDDNGGVHINSGIPNHAFYLFCNYVGGRSWELPGRVWYRALQRLNNPMATFADWADQTMSAATDLAGPGSFETVLLRRAWKLVGIGI</sequence>
<evidence type="ECO:0000256" key="4">
    <source>
        <dbReference type="ARBA" id="ARBA00022801"/>
    </source>
</evidence>
<dbReference type="PANTHER" id="PTHR43579">
    <property type="match status" value="1"/>
</dbReference>
<keyword evidence="7" id="KW-0964">Secreted</keyword>
<gene>
    <name evidence="11" type="ORF">PAF17_00295</name>
</gene>
<dbReference type="InterPro" id="IPR001570">
    <property type="entry name" value="Peptidase_M4_C_domain"/>
</dbReference>
<feature type="compositionally biased region" description="Basic and acidic residues" evidence="8">
    <location>
        <begin position="44"/>
        <end position="54"/>
    </location>
</feature>
<keyword evidence="2 7" id="KW-0645">Protease</keyword>
<name>A0ABT4Z9B4_9RHOB</name>
<dbReference type="EMBL" id="JAQBIE010000001">
    <property type="protein sequence ID" value="MDB6175945.1"/>
    <property type="molecule type" value="Genomic_DNA"/>
</dbReference>
<dbReference type="InterPro" id="IPR027268">
    <property type="entry name" value="Peptidase_M4/M1_CTD_sf"/>
</dbReference>
<evidence type="ECO:0000256" key="3">
    <source>
        <dbReference type="ARBA" id="ARBA00022723"/>
    </source>
</evidence>
<dbReference type="InterPro" id="IPR013856">
    <property type="entry name" value="Peptidase_M4_domain"/>
</dbReference>
<dbReference type="InterPro" id="IPR023612">
    <property type="entry name" value="Peptidase_M4"/>
</dbReference>
<dbReference type="Gene3D" id="1.10.390.10">
    <property type="entry name" value="Neutral Protease Domain 2"/>
    <property type="match status" value="1"/>
</dbReference>
<comment type="caution">
    <text evidence="11">The sequence shown here is derived from an EMBL/GenBank/DDBJ whole genome shotgun (WGS) entry which is preliminary data.</text>
</comment>
<dbReference type="InterPro" id="IPR052759">
    <property type="entry name" value="Metalloprotease_M4"/>
</dbReference>
<evidence type="ECO:0000313" key="12">
    <source>
        <dbReference type="Proteomes" id="UP001165641"/>
    </source>
</evidence>
<feature type="region of interest" description="Disordered" evidence="8">
    <location>
        <begin position="44"/>
        <end position="68"/>
    </location>
</feature>
<evidence type="ECO:0000259" key="10">
    <source>
        <dbReference type="Pfam" id="PF02868"/>
    </source>
</evidence>
<feature type="domain" description="Peptidase M4 C-terminal" evidence="10">
    <location>
        <begin position="196"/>
        <end position="363"/>
    </location>
</feature>
<comment type="cofactor">
    <cofactor evidence="7">
        <name>Zn(2+)</name>
        <dbReference type="ChEBI" id="CHEBI:29105"/>
    </cofactor>
</comment>
<dbReference type="Gene3D" id="3.10.170.10">
    <property type="match status" value="1"/>
</dbReference>
<keyword evidence="6 7" id="KW-0482">Metalloprotease</keyword>
<evidence type="ECO:0000256" key="1">
    <source>
        <dbReference type="ARBA" id="ARBA00009388"/>
    </source>
</evidence>
<keyword evidence="12" id="KW-1185">Reference proteome</keyword>
<dbReference type="Pfam" id="PF01447">
    <property type="entry name" value="Peptidase_M4"/>
    <property type="match status" value="1"/>
</dbReference>
<accession>A0ABT4Z9B4</accession>
<evidence type="ECO:0000256" key="5">
    <source>
        <dbReference type="ARBA" id="ARBA00022833"/>
    </source>
</evidence>
<comment type="subcellular location">
    <subcellularLocation>
        <location evidence="7">Secreted</location>
    </subcellularLocation>
</comment>
<keyword evidence="5 7" id="KW-0862">Zinc</keyword>
<evidence type="ECO:0000256" key="6">
    <source>
        <dbReference type="ARBA" id="ARBA00023049"/>
    </source>
</evidence>
<evidence type="ECO:0000256" key="2">
    <source>
        <dbReference type="ARBA" id="ARBA00022670"/>
    </source>
</evidence>
<protein>
    <recommendedName>
        <fullName evidence="7">Neutral metalloproteinase</fullName>
        <ecNumber evidence="7">3.4.24.-</ecNumber>
    </recommendedName>
</protein>
<organism evidence="11 12">
    <name type="scientific">Paracoccus onchidii</name>
    <dbReference type="NCBI Taxonomy" id="3017813"/>
    <lineage>
        <taxon>Bacteria</taxon>
        <taxon>Pseudomonadati</taxon>
        <taxon>Pseudomonadota</taxon>
        <taxon>Alphaproteobacteria</taxon>
        <taxon>Rhodobacterales</taxon>
        <taxon>Paracoccaceae</taxon>
        <taxon>Paracoccus</taxon>
    </lineage>
</organism>
<keyword evidence="4 7" id="KW-0378">Hydrolase</keyword>
<dbReference type="Pfam" id="PF02868">
    <property type="entry name" value="Peptidase_M4_C"/>
    <property type="match status" value="1"/>
</dbReference>
<dbReference type="PANTHER" id="PTHR43579:SF1">
    <property type="entry name" value="NEUTRAL METALLOPROTEINASE"/>
    <property type="match status" value="1"/>
</dbReference>
<dbReference type="SUPFAM" id="SSF55486">
    <property type="entry name" value="Metalloproteases ('zincins'), catalytic domain"/>
    <property type="match status" value="1"/>
</dbReference>
<reference evidence="11" key="1">
    <citation type="submission" date="2022-12" db="EMBL/GenBank/DDBJ databases">
        <title>Paracoccus onchidii sp. nov., isolated from a marine invertebrate from the South China Sea.</title>
        <authorList>
            <person name="Xu S."/>
            <person name="Liu Z."/>
            <person name="Xu Y."/>
        </authorList>
    </citation>
    <scope>NUCLEOTIDE SEQUENCE</scope>
    <source>
        <strain evidence="11">Z330</strain>
    </source>
</reference>
<feature type="domain" description="Peptidase M4" evidence="9">
    <location>
        <begin position="113"/>
        <end position="192"/>
    </location>
</feature>
<keyword evidence="3" id="KW-0479">Metal-binding</keyword>
<evidence type="ECO:0000259" key="9">
    <source>
        <dbReference type="Pfam" id="PF01447"/>
    </source>
</evidence>
<evidence type="ECO:0000313" key="11">
    <source>
        <dbReference type="EMBL" id="MDB6175945.1"/>
    </source>
</evidence>
<proteinExistence type="inferred from homology"/>